<sequence>MTFEYLFTNMNFRTNGLLRAQKCVTPFVASAHSENVGQRYRISSFTGADTIKRNIFIHQFACKSKSLQKISKECSSRQRTRQGGKRSVIRFITESLILDCK</sequence>
<dbReference type="EMBL" id="HBUE01026030">
    <property type="protein sequence ID" value="CAG6454436.1"/>
    <property type="molecule type" value="Transcribed_RNA"/>
</dbReference>
<dbReference type="EMBL" id="HBUE01188469">
    <property type="protein sequence ID" value="CAG6523835.1"/>
    <property type="molecule type" value="Transcribed_RNA"/>
</dbReference>
<dbReference type="AlphaFoldDB" id="A0A8D8E399"/>
<protein>
    <submittedName>
        <fullName evidence="1">(northern house mosquito) hypothetical protein</fullName>
    </submittedName>
</protein>
<dbReference type="EMBL" id="HBUE01294271">
    <property type="protein sequence ID" value="CAG6575510.1"/>
    <property type="molecule type" value="Transcribed_RNA"/>
</dbReference>
<organism evidence="1">
    <name type="scientific">Culex pipiens</name>
    <name type="common">House mosquito</name>
    <dbReference type="NCBI Taxonomy" id="7175"/>
    <lineage>
        <taxon>Eukaryota</taxon>
        <taxon>Metazoa</taxon>
        <taxon>Ecdysozoa</taxon>
        <taxon>Arthropoda</taxon>
        <taxon>Hexapoda</taxon>
        <taxon>Insecta</taxon>
        <taxon>Pterygota</taxon>
        <taxon>Neoptera</taxon>
        <taxon>Endopterygota</taxon>
        <taxon>Diptera</taxon>
        <taxon>Nematocera</taxon>
        <taxon>Culicoidea</taxon>
        <taxon>Culicidae</taxon>
        <taxon>Culicinae</taxon>
        <taxon>Culicini</taxon>
        <taxon>Culex</taxon>
        <taxon>Culex</taxon>
    </lineage>
</organism>
<name>A0A8D8E399_CULPI</name>
<dbReference type="EMBL" id="HBUE01026031">
    <property type="protein sequence ID" value="CAG6454437.1"/>
    <property type="molecule type" value="Transcribed_RNA"/>
</dbReference>
<proteinExistence type="predicted"/>
<accession>A0A8D8E399</accession>
<evidence type="ECO:0000313" key="1">
    <source>
        <dbReference type="EMBL" id="CAG6523835.1"/>
    </source>
</evidence>
<reference evidence="1" key="1">
    <citation type="submission" date="2021-05" db="EMBL/GenBank/DDBJ databases">
        <authorList>
            <person name="Alioto T."/>
            <person name="Alioto T."/>
            <person name="Gomez Garrido J."/>
        </authorList>
    </citation>
    <scope>NUCLEOTIDE SEQUENCE</scope>
</reference>